<proteinExistence type="predicted"/>
<evidence type="ECO:0000313" key="1">
    <source>
        <dbReference type="EMBL" id="RXT36766.1"/>
    </source>
</evidence>
<keyword evidence="2" id="KW-1185">Reference proteome</keyword>
<dbReference type="EMBL" id="MZXW01000050">
    <property type="protein sequence ID" value="RXT36766.1"/>
    <property type="molecule type" value="Genomic_DNA"/>
</dbReference>
<dbReference type="Gene3D" id="2.60.120.10">
    <property type="entry name" value="Jelly Rolls"/>
    <property type="match status" value="1"/>
</dbReference>
<dbReference type="Proteomes" id="UP000290819">
    <property type="component" value="Unassembled WGS sequence"/>
</dbReference>
<comment type="caution">
    <text evidence="1">The sequence shown here is derived from an EMBL/GenBank/DDBJ whole genome shotgun (WGS) entry which is preliminary data.</text>
</comment>
<evidence type="ECO:0000313" key="2">
    <source>
        <dbReference type="Proteomes" id="UP000290819"/>
    </source>
</evidence>
<sequence>MDSIEQCRFDGQLYAIIVRASFRQPGITFFSPPELSQQLAFMSHPEGKSIAPHRHNKVTREVHFTQEVLLIQKGKLQVDFYTEAERYLESRVLGPGDIILLCSGAHGFHVLEPLEMFEIKQGPYAGENDKTRFDEVAASEIQIKGPVS</sequence>
<protein>
    <submittedName>
        <fullName evidence="1">Uncharacterized protein</fullName>
    </submittedName>
</protein>
<gene>
    <name evidence="1" type="ORF">B5V03_34655</name>
</gene>
<dbReference type="AlphaFoldDB" id="A0A4Q1UMM1"/>
<dbReference type="OrthoDB" id="9796518at2"/>
<dbReference type="InterPro" id="IPR014710">
    <property type="entry name" value="RmlC-like_jellyroll"/>
</dbReference>
<accession>A0A4Q1UMM1</accession>
<reference evidence="1 2" key="1">
    <citation type="submission" date="2017-03" db="EMBL/GenBank/DDBJ databases">
        <authorList>
            <person name="Safronova V.I."/>
            <person name="Sazanova A.L."/>
            <person name="Chirak E.R."/>
        </authorList>
    </citation>
    <scope>NUCLEOTIDE SEQUENCE [LARGE SCALE GENOMIC DNA]</scope>
    <source>
        <strain evidence="1 2">Opo-243</strain>
    </source>
</reference>
<dbReference type="SUPFAM" id="SSF51182">
    <property type="entry name" value="RmlC-like cupins"/>
    <property type="match status" value="1"/>
</dbReference>
<name>A0A4Q1UMM1_9BRAD</name>
<dbReference type="InterPro" id="IPR011051">
    <property type="entry name" value="RmlC_Cupin_sf"/>
</dbReference>
<organism evidence="1 2">
    <name type="scientific">Bradyrhizobium betae</name>
    <dbReference type="NCBI Taxonomy" id="244734"/>
    <lineage>
        <taxon>Bacteria</taxon>
        <taxon>Pseudomonadati</taxon>
        <taxon>Pseudomonadota</taxon>
        <taxon>Alphaproteobacteria</taxon>
        <taxon>Hyphomicrobiales</taxon>
        <taxon>Nitrobacteraceae</taxon>
        <taxon>Bradyrhizobium</taxon>
    </lineage>
</organism>